<dbReference type="Proteomes" id="UP000008672">
    <property type="component" value="Unassembled WGS sequence"/>
</dbReference>
<reference evidence="6" key="1">
    <citation type="submission" date="2011-08" db="EMBL/GenBank/DDBJ databases">
        <title>The draft genome of Latimeria chalumnae.</title>
        <authorList>
            <person name="Di Palma F."/>
            <person name="Alfoldi J."/>
            <person name="Johnson J."/>
            <person name="Berlin A."/>
            <person name="Gnerre S."/>
            <person name="Jaffe D."/>
            <person name="MacCallum I."/>
            <person name="Young S."/>
            <person name="Walker B.J."/>
            <person name="Lander E."/>
            <person name="Lindblad-Toh K."/>
        </authorList>
    </citation>
    <scope>NUCLEOTIDE SEQUENCE [LARGE SCALE GENOMIC DNA]</scope>
    <source>
        <strain evidence="6">Wild caught</strain>
    </source>
</reference>
<dbReference type="RefSeq" id="XP_014348388.1">
    <property type="nucleotide sequence ID" value="XM_014492902.2"/>
</dbReference>
<evidence type="ECO:0000256" key="1">
    <source>
        <dbReference type="ARBA" id="ARBA00023054"/>
    </source>
</evidence>
<dbReference type="EMBL" id="AFYH01140232">
    <property type="status" value="NOT_ANNOTATED_CDS"/>
    <property type="molecule type" value="Genomic_DNA"/>
</dbReference>
<sequence>MSANSSSSDSNSSWTVVSQEAPSVETLGPVRDGISTPPEDVKQPAVPFETAVKEPNVESSSVSEGKTPESEEVLEQDTAPVTVEGDVGVKSVASPETHLSETVEIPPEEEAPSNDSDLGAVLSKKYSSLTHKAEKCLTKLVQNVPESLSLENIKNWGKRLVGKSEDDVEEPGTSGSEGSAEGLRRRQVGGKLHPTADFVERGEEEQDGDQNLGITLNKCIVAALLLLGIGLAFFSGVVFPAEDGPEEDLETRNVKEVQQPQIQDYLAESEDWLNQYTESLQGDPETLPSMTALLDKLAKENQEIRLMQAELQAQKNDLESLLRMSEGEKISADSNQQNLLEENLHLEESLRQEEAALASLQGELEMLREKVKSLEETGLETESFVAENQKLKEELSLEKQQVENFLTQKESLVAESQMLWQELDKQKGLVLSMRQELENLIRQVPPLQEGIETQEVKDGLVEMEKQLAMELEYSEIWENFNGESNEQTKETPEESKYITEEKHIAGEVSIPVDEPTESEQQTVGDLPKLPASHIQDTTKSIFLGSKNSTGKRKDLKDWKDWKRKKHEHLEKTKEGGKRDVKYDHQKEHKNEDWVSKKYEDWKEKNKEWRARKEEWKSHEEKHRKFESWKDKQKEDYHNRKEHGEYRFHQYGPQRNSEDQHYEKYTGGPHPLKEHEQSRDQKYYKEAEKYQKKKLPEMSTEPKDRESGHRHHDHNKFWKKTQDHQYRVPKGCSGVSDCAHKEGMGLYNVALQPVEKQELHRLIQDYLQKIDGSKYMAELESLLASFFEGGVFVHDRMLFRDFVDDLDDYLEDIVERDQGNDDSIEDFEDHILKHFFGEAAVENRPPPKERDYTKHKQDNIFKPPYEHKEWPRNFMKEQRHRKEEDQSDKKKK</sequence>
<reference evidence="5" key="3">
    <citation type="submission" date="2025-09" db="UniProtKB">
        <authorList>
            <consortium name="Ensembl"/>
        </authorList>
    </citation>
    <scope>IDENTIFICATION</scope>
</reference>
<dbReference type="eggNOG" id="ENOG502QRIW">
    <property type="taxonomic scope" value="Eukaryota"/>
</dbReference>
<keyword evidence="4" id="KW-0472">Membrane</keyword>
<dbReference type="PANTHER" id="PTHR28638:SF1">
    <property type="entry name" value="PRE-B-CELL LEUKEMIA TRANSCRIPTION FACTOR-INTERACTING PROTEIN 1"/>
    <property type="match status" value="1"/>
</dbReference>
<dbReference type="GeneTree" id="ENSGT00730000111747"/>
<feature type="region of interest" description="Disordered" evidence="3">
    <location>
        <begin position="163"/>
        <end position="191"/>
    </location>
</feature>
<feature type="compositionally biased region" description="Low complexity" evidence="3">
    <location>
        <begin position="1"/>
        <end position="13"/>
    </location>
</feature>
<feature type="compositionally biased region" description="Basic residues" evidence="3">
    <location>
        <begin position="707"/>
        <end position="718"/>
    </location>
</feature>
<keyword evidence="1 2" id="KW-0175">Coiled coil</keyword>
<organism evidence="5 6">
    <name type="scientific">Latimeria chalumnae</name>
    <name type="common">Coelacanth</name>
    <dbReference type="NCBI Taxonomy" id="7897"/>
    <lineage>
        <taxon>Eukaryota</taxon>
        <taxon>Metazoa</taxon>
        <taxon>Chordata</taxon>
        <taxon>Craniata</taxon>
        <taxon>Vertebrata</taxon>
        <taxon>Euteleostomi</taxon>
        <taxon>Coelacanthiformes</taxon>
        <taxon>Coelacanthidae</taxon>
        <taxon>Latimeria</taxon>
    </lineage>
</organism>
<accession>H3ALA0</accession>
<feature type="transmembrane region" description="Helical" evidence="4">
    <location>
        <begin position="219"/>
        <end position="239"/>
    </location>
</feature>
<dbReference type="EMBL" id="AFYH01140227">
    <property type="status" value="NOT_ANNOTATED_CDS"/>
    <property type="molecule type" value="Genomic_DNA"/>
</dbReference>
<keyword evidence="4" id="KW-0812">Transmembrane</keyword>
<dbReference type="AlphaFoldDB" id="H3ALA0"/>
<feature type="coiled-coil region" evidence="2">
    <location>
        <begin position="290"/>
        <end position="443"/>
    </location>
</feature>
<dbReference type="EMBL" id="AFYH01140228">
    <property type="status" value="NOT_ANNOTATED_CDS"/>
    <property type="molecule type" value="Genomic_DNA"/>
</dbReference>
<evidence type="ECO:0000256" key="2">
    <source>
        <dbReference type="SAM" id="Coils"/>
    </source>
</evidence>
<dbReference type="OMA" id="YSEIWEN"/>
<evidence type="ECO:0000256" key="4">
    <source>
        <dbReference type="SAM" id="Phobius"/>
    </source>
</evidence>
<protein>
    <submittedName>
        <fullName evidence="5">PBX homeobox interacting protein 1</fullName>
    </submittedName>
</protein>
<feature type="region of interest" description="Disordered" evidence="3">
    <location>
        <begin position="564"/>
        <end position="719"/>
    </location>
</feature>
<dbReference type="Bgee" id="ENSLACG00000009180">
    <property type="expression patterns" value="Expressed in muscle tissue and 6 other cell types or tissues"/>
</dbReference>
<evidence type="ECO:0000256" key="3">
    <source>
        <dbReference type="SAM" id="MobiDB-lite"/>
    </source>
</evidence>
<dbReference type="EMBL" id="AFYH01140234">
    <property type="status" value="NOT_ANNOTATED_CDS"/>
    <property type="molecule type" value="Genomic_DNA"/>
</dbReference>
<dbReference type="HOGENOM" id="CLU_018722_0_0_1"/>
<dbReference type="InParanoid" id="H3ALA0"/>
<dbReference type="EMBL" id="AFYH01140231">
    <property type="status" value="NOT_ANNOTATED_CDS"/>
    <property type="molecule type" value="Genomic_DNA"/>
</dbReference>
<feature type="compositionally biased region" description="Basic and acidic residues" evidence="3">
    <location>
        <begin position="844"/>
        <end position="891"/>
    </location>
</feature>
<dbReference type="PANTHER" id="PTHR28638">
    <property type="entry name" value="CELL CYCLE PROGRESSION PROTEIN 1"/>
    <property type="match status" value="1"/>
</dbReference>
<feature type="region of interest" description="Disordered" evidence="3">
    <location>
        <begin position="1"/>
        <end position="119"/>
    </location>
</feature>
<keyword evidence="6" id="KW-1185">Reference proteome</keyword>
<gene>
    <name evidence="5" type="primary">LOC102358516</name>
</gene>
<dbReference type="GO" id="GO:0016020">
    <property type="term" value="C:membrane"/>
    <property type="evidence" value="ECO:0007669"/>
    <property type="project" value="TreeGrafter"/>
</dbReference>
<evidence type="ECO:0000313" key="6">
    <source>
        <dbReference type="Proteomes" id="UP000008672"/>
    </source>
</evidence>
<dbReference type="EMBL" id="AFYH01140233">
    <property type="status" value="NOT_ANNOTATED_CDS"/>
    <property type="molecule type" value="Genomic_DNA"/>
</dbReference>
<dbReference type="KEGG" id="lcm:102358516"/>
<feature type="compositionally biased region" description="Basic and acidic residues" evidence="3">
    <location>
        <begin position="670"/>
        <end position="706"/>
    </location>
</feature>
<dbReference type="EMBL" id="AFYH01140229">
    <property type="status" value="NOT_ANNOTATED_CDS"/>
    <property type="molecule type" value="Genomic_DNA"/>
</dbReference>
<dbReference type="EMBL" id="AFYH01140230">
    <property type="status" value="NOT_ANNOTATED_CDS"/>
    <property type="molecule type" value="Genomic_DNA"/>
</dbReference>
<proteinExistence type="predicted"/>
<evidence type="ECO:0000313" key="5">
    <source>
        <dbReference type="Ensembl" id="ENSLACP00000010421.1"/>
    </source>
</evidence>
<feature type="compositionally biased region" description="Basic and acidic residues" evidence="3">
    <location>
        <begin position="567"/>
        <end position="647"/>
    </location>
</feature>
<feature type="region of interest" description="Disordered" evidence="3">
    <location>
        <begin position="839"/>
        <end position="891"/>
    </location>
</feature>
<dbReference type="Ensembl" id="ENSLACT00000010500.1">
    <property type="protein sequence ID" value="ENSLACP00000010421.1"/>
    <property type="gene ID" value="ENSLACG00000009180.1"/>
</dbReference>
<dbReference type="OrthoDB" id="8947092at2759"/>
<name>H3ALA0_LATCH</name>
<dbReference type="GeneID" id="102358516"/>
<reference evidence="5" key="2">
    <citation type="submission" date="2025-08" db="UniProtKB">
        <authorList>
            <consortium name="Ensembl"/>
        </authorList>
    </citation>
    <scope>IDENTIFICATION</scope>
</reference>
<dbReference type="FunCoup" id="H3ALA0">
    <property type="interactions" value="1778"/>
</dbReference>
<dbReference type="InterPro" id="IPR051990">
    <property type="entry name" value="CCPG1/PBIP1"/>
</dbReference>
<keyword evidence="4" id="KW-1133">Transmembrane helix</keyword>